<keyword evidence="2" id="KW-1185">Reference proteome</keyword>
<evidence type="ECO:0000313" key="1">
    <source>
        <dbReference type="EMBL" id="KAG0422448.1"/>
    </source>
</evidence>
<organism evidence="1 2">
    <name type="scientific">Ixodes persulcatus</name>
    <name type="common">Taiga tick</name>
    <dbReference type="NCBI Taxonomy" id="34615"/>
    <lineage>
        <taxon>Eukaryota</taxon>
        <taxon>Metazoa</taxon>
        <taxon>Ecdysozoa</taxon>
        <taxon>Arthropoda</taxon>
        <taxon>Chelicerata</taxon>
        <taxon>Arachnida</taxon>
        <taxon>Acari</taxon>
        <taxon>Parasitiformes</taxon>
        <taxon>Ixodida</taxon>
        <taxon>Ixodoidea</taxon>
        <taxon>Ixodidae</taxon>
        <taxon>Ixodinae</taxon>
        <taxon>Ixodes</taxon>
    </lineage>
</organism>
<protein>
    <submittedName>
        <fullName evidence="1">Uncharacterized protein</fullName>
    </submittedName>
</protein>
<reference evidence="1 2" key="1">
    <citation type="journal article" date="2020" name="Cell">
        <title>Large-Scale Comparative Analyses of Tick Genomes Elucidate Their Genetic Diversity and Vector Capacities.</title>
        <authorList>
            <consortium name="Tick Genome and Microbiome Consortium (TIGMIC)"/>
            <person name="Jia N."/>
            <person name="Wang J."/>
            <person name="Shi W."/>
            <person name="Du L."/>
            <person name="Sun Y."/>
            <person name="Zhan W."/>
            <person name="Jiang J.F."/>
            <person name="Wang Q."/>
            <person name="Zhang B."/>
            <person name="Ji P."/>
            <person name="Bell-Sakyi L."/>
            <person name="Cui X.M."/>
            <person name="Yuan T.T."/>
            <person name="Jiang B.G."/>
            <person name="Yang W.F."/>
            <person name="Lam T.T."/>
            <person name="Chang Q.C."/>
            <person name="Ding S.J."/>
            <person name="Wang X.J."/>
            <person name="Zhu J.G."/>
            <person name="Ruan X.D."/>
            <person name="Zhao L."/>
            <person name="Wei J.T."/>
            <person name="Ye R.Z."/>
            <person name="Que T.C."/>
            <person name="Du C.H."/>
            <person name="Zhou Y.H."/>
            <person name="Cheng J.X."/>
            <person name="Dai P.F."/>
            <person name="Guo W.B."/>
            <person name="Han X.H."/>
            <person name="Huang E.J."/>
            <person name="Li L.F."/>
            <person name="Wei W."/>
            <person name="Gao Y.C."/>
            <person name="Liu J.Z."/>
            <person name="Shao H.Z."/>
            <person name="Wang X."/>
            <person name="Wang C.C."/>
            <person name="Yang T.C."/>
            <person name="Huo Q.B."/>
            <person name="Li W."/>
            <person name="Chen H.Y."/>
            <person name="Chen S.E."/>
            <person name="Zhou L.G."/>
            <person name="Ni X.B."/>
            <person name="Tian J.H."/>
            <person name="Sheng Y."/>
            <person name="Liu T."/>
            <person name="Pan Y.S."/>
            <person name="Xia L.Y."/>
            <person name="Li J."/>
            <person name="Zhao F."/>
            <person name="Cao W.C."/>
        </authorList>
    </citation>
    <scope>NUCLEOTIDE SEQUENCE [LARGE SCALE GENOMIC DNA]</scope>
    <source>
        <strain evidence="1">Iper-2018</strain>
    </source>
</reference>
<proteinExistence type="predicted"/>
<gene>
    <name evidence="1" type="ORF">HPB47_001729</name>
</gene>
<accession>A0AC60PN75</accession>
<dbReference type="EMBL" id="JABSTQ010010228">
    <property type="protein sequence ID" value="KAG0422448.1"/>
    <property type="molecule type" value="Genomic_DNA"/>
</dbReference>
<sequence>MNQPSVFVPPELLQTLLQQTDGTPLQREKMAVKVRELLFATPIQAAEEEAAPFVAAAVTEASTTNDQDSTCPWLVPVQPSKFIGFGDLQSPDEFLDHLENFCLGHGAKLEDRLSRVVPAALQGSAKLWFRFTEDFADWSTFATALRKEFAPVDEKKCPKEELRLRTQHSEENLKQLIYVIASYYDRIGDNVTEEEKSSKISGNAPQGPYPVVVERADGTRCLVVQDFWLGKYMGYINVTWNERGEPERWEGQPVLLDNSIRQGENCRYTRVMVRFLLYAVE</sequence>
<evidence type="ECO:0000313" key="2">
    <source>
        <dbReference type="Proteomes" id="UP000805193"/>
    </source>
</evidence>
<dbReference type="Proteomes" id="UP000805193">
    <property type="component" value="Unassembled WGS sequence"/>
</dbReference>
<name>A0AC60PN75_IXOPE</name>
<comment type="caution">
    <text evidence="1">The sequence shown here is derived from an EMBL/GenBank/DDBJ whole genome shotgun (WGS) entry which is preliminary data.</text>
</comment>